<organism evidence="1 2">
    <name type="scientific">Bradyrhizobium iriomotense</name>
    <dbReference type="NCBI Taxonomy" id="441950"/>
    <lineage>
        <taxon>Bacteria</taxon>
        <taxon>Pseudomonadati</taxon>
        <taxon>Pseudomonadota</taxon>
        <taxon>Alphaproteobacteria</taxon>
        <taxon>Hyphomicrobiales</taxon>
        <taxon>Nitrobacteraceae</taxon>
        <taxon>Bradyrhizobium</taxon>
    </lineage>
</organism>
<proteinExistence type="predicted"/>
<accession>A0ABQ6AWG1</accession>
<gene>
    <name evidence="1" type="ORF">GCM10007857_32300</name>
</gene>
<comment type="caution">
    <text evidence="1">The sequence shown here is derived from an EMBL/GenBank/DDBJ whole genome shotgun (WGS) entry which is preliminary data.</text>
</comment>
<keyword evidence="2" id="KW-1185">Reference proteome</keyword>
<sequence length="59" mass="6764">MQAWTVSELMMLTRMELCNLAVETELTLYGLDAGSIGRLDAITTLENIRRVMLMRGFHF</sequence>
<protein>
    <submittedName>
        <fullName evidence="1">Uncharacterized protein</fullName>
    </submittedName>
</protein>
<name>A0ABQ6AWG1_9BRAD</name>
<dbReference type="RefSeq" id="WP_284267023.1">
    <property type="nucleotide sequence ID" value="NZ_BSOW01000010.1"/>
</dbReference>
<evidence type="ECO:0000313" key="1">
    <source>
        <dbReference type="EMBL" id="GLR86519.1"/>
    </source>
</evidence>
<dbReference type="EMBL" id="BSOW01000010">
    <property type="protein sequence ID" value="GLR86519.1"/>
    <property type="molecule type" value="Genomic_DNA"/>
</dbReference>
<reference evidence="2" key="1">
    <citation type="journal article" date="2019" name="Int. J. Syst. Evol. Microbiol.">
        <title>The Global Catalogue of Microorganisms (GCM) 10K type strain sequencing project: providing services to taxonomists for standard genome sequencing and annotation.</title>
        <authorList>
            <consortium name="The Broad Institute Genomics Platform"/>
            <consortium name="The Broad Institute Genome Sequencing Center for Infectious Disease"/>
            <person name="Wu L."/>
            <person name="Ma J."/>
        </authorList>
    </citation>
    <scope>NUCLEOTIDE SEQUENCE [LARGE SCALE GENOMIC DNA]</scope>
    <source>
        <strain evidence="2">NBRC 102520</strain>
    </source>
</reference>
<evidence type="ECO:0000313" key="2">
    <source>
        <dbReference type="Proteomes" id="UP001156905"/>
    </source>
</evidence>
<dbReference type="Proteomes" id="UP001156905">
    <property type="component" value="Unassembled WGS sequence"/>
</dbReference>